<dbReference type="Proteomes" id="UP001143910">
    <property type="component" value="Unassembled WGS sequence"/>
</dbReference>
<proteinExistence type="predicted"/>
<comment type="caution">
    <text evidence="1">The sequence shown here is derived from an EMBL/GenBank/DDBJ whole genome shotgun (WGS) entry which is preliminary data.</text>
</comment>
<sequence>MMDGGTGNGHLLPQELLEAQLGQIELLLAMYPTEGSVLMSDTASATVEKLREAAAEDSLCLFTSQLQEVDLLLELDIATDAENVPSRVVQLSIAIPLRHNGEPRDDPPAARVRLQQPSWMNKAQVNNLMANLPNDDDLFSTIENISAAVSALMSQESQPALVSVSDLAVEALTRVWFYFPSISTRSKRDDLVNHAPLYGLTGFLLAGKPGILCLEGGSQAVDDYMRFIKTESWGDIPAHHKKVSERYRQAGIESRAFADMQEITGELERRGERANRNDMRALEAWLSERGLQEAFAKVLI</sequence>
<keyword evidence="2" id="KW-1185">Reference proteome</keyword>
<evidence type="ECO:0000313" key="2">
    <source>
        <dbReference type="Proteomes" id="UP001143910"/>
    </source>
</evidence>
<protein>
    <submittedName>
        <fullName evidence="1">Uncharacterized protein</fullName>
    </submittedName>
</protein>
<name>A0ACC1NEH4_9HYPO</name>
<gene>
    <name evidence="1" type="ORF">NQ176_g4362</name>
</gene>
<dbReference type="EMBL" id="JANJQO010000471">
    <property type="protein sequence ID" value="KAJ2977444.1"/>
    <property type="molecule type" value="Genomic_DNA"/>
</dbReference>
<reference evidence="1" key="1">
    <citation type="submission" date="2022-08" db="EMBL/GenBank/DDBJ databases">
        <title>Genome Sequence of Lecanicillium fungicola.</title>
        <authorList>
            <person name="Buettner E."/>
        </authorList>
    </citation>
    <scope>NUCLEOTIDE SEQUENCE</scope>
    <source>
        <strain evidence="1">Babe33</strain>
    </source>
</reference>
<accession>A0ACC1NEH4</accession>
<evidence type="ECO:0000313" key="1">
    <source>
        <dbReference type="EMBL" id="KAJ2977444.1"/>
    </source>
</evidence>
<organism evidence="1 2">
    <name type="scientific">Zarea fungicola</name>
    <dbReference type="NCBI Taxonomy" id="93591"/>
    <lineage>
        <taxon>Eukaryota</taxon>
        <taxon>Fungi</taxon>
        <taxon>Dikarya</taxon>
        <taxon>Ascomycota</taxon>
        <taxon>Pezizomycotina</taxon>
        <taxon>Sordariomycetes</taxon>
        <taxon>Hypocreomycetidae</taxon>
        <taxon>Hypocreales</taxon>
        <taxon>Cordycipitaceae</taxon>
        <taxon>Zarea</taxon>
    </lineage>
</organism>